<keyword evidence="4" id="KW-1185">Reference proteome</keyword>
<evidence type="ECO:0000256" key="2">
    <source>
        <dbReference type="SAM" id="SignalP"/>
    </source>
</evidence>
<dbReference type="InterPro" id="IPR011690">
    <property type="entry name" value="P_starv_induced_PsiF"/>
</dbReference>
<dbReference type="PROSITE" id="PS51257">
    <property type="entry name" value="PROKAR_LIPOPROTEIN"/>
    <property type="match status" value="1"/>
</dbReference>
<feature type="signal peptide" evidence="2">
    <location>
        <begin position="1"/>
        <end position="21"/>
    </location>
</feature>
<evidence type="ECO:0000313" key="3">
    <source>
        <dbReference type="EMBL" id="MRD49224.1"/>
    </source>
</evidence>
<evidence type="ECO:0000313" key="4">
    <source>
        <dbReference type="Proteomes" id="UP000487350"/>
    </source>
</evidence>
<feature type="chain" id="PRO_5032616111" description="PsiF repeat-containing protein" evidence="2">
    <location>
        <begin position="22"/>
        <end position="72"/>
    </location>
</feature>
<reference evidence="3 4" key="1">
    <citation type="submission" date="2019-11" db="EMBL/GenBank/DDBJ databases">
        <title>Caenimonas koreensis gen. nov., sp. nov., isolated from activated sludge.</title>
        <authorList>
            <person name="Seung H.R."/>
        </authorList>
    </citation>
    <scope>NUCLEOTIDE SEQUENCE [LARGE SCALE GENOMIC DNA]</scope>
    <source>
        <strain evidence="3 4">EMB320</strain>
    </source>
</reference>
<proteinExistence type="predicted"/>
<dbReference type="RefSeq" id="WP_153586532.1">
    <property type="nucleotide sequence ID" value="NZ_WJBU01000021.1"/>
</dbReference>
<gene>
    <name evidence="3" type="ORF">GHT07_18270</name>
</gene>
<comment type="caution">
    <text evidence="3">The sequence shown here is derived from an EMBL/GenBank/DDBJ whole genome shotgun (WGS) entry which is preliminary data.</text>
</comment>
<protein>
    <recommendedName>
        <fullName evidence="5">PsiF repeat-containing protein</fullName>
    </recommendedName>
</protein>
<feature type="region of interest" description="Disordered" evidence="1">
    <location>
        <begin position="27"/>
        <end position="55"/>
    </location>
</feature>
<dbReference type="AlphaFoldDB" id="A0A844AYV8"/>
<keyword evidence="2" id="KW-0732">Signal</keyword>
<dbReference type="EMBL" id="WJBU01000021">
    <property type="protein sequence ID" value="MRD49224.1"/>
    <property type="molecule type" value="Genomic_DNA"/>
</dbReference>
<dbReference type="Proteomes" id="UP000487350">
    <property type="component" value="Unassembled WGS sequence"/>
</dbReference>
<sequence>MKQIISTIVIGAILACGNAYAAKDADTASAPAAKTKTRTKQQTKMADCNKGAKEKALKGDERKKFMSSCLRA</sequence>
<accession>A0A844AYV8</accession>
<name>A0A844AYV8_9BURK</name>
<dbReference type="Pfam" id="PF07769">
    <property type="entry name" value="PsiF_repeat"/>
    <property type="match status" value="1"/>
</dbReference>
<evidence type="ECO:0000256" key="1">
    <source>
        <dbReference type="SAM" id="MobiDB-lite"/>
    </source>
</evidence>
<organism evidence="3 4">
    <name type="scientific">Caenimonas koreensis DSM 17982</name>
    <dbReference type="NCBI Taxonomy" id="1121255"/>
    <lineage>
        <taxon>Bacteria</taxon>
        <taxon>Pseudomonadati</taxon>
        <taxon>Pseudomonadota</taxon>
        <taxon>Betaproteobacteria</taxon>
        <taxon>Burkholderiales</taxon>
        <taxon>Comamonadaceae</taxon>
        <taxon>Caenimonas</taxon>
    </lineage>
</organism>
<evidence type="ECO:0008006" key="5">
    <source>
        <dbReference type="Google" id="ProtNLM"/>
    </source>
</evidence>